<sequence length="370" mass="41313">MSLSIVIFPDTYEVQVPYTSSRSPSETLPKLTGKICIVSSRAFECQSIELELRGDLLVDHQTSFDVLNNLIEGLPPPITLQHHEVELSTHKFEIGHTIVEFSMPLSKKIPPSYEGLFVVSREGVTSPNQLGICAEETHLANDHVSVCSYNQFIQYTLTAKMKYKKWMKSASIKSASCSLKFNTTASLDTFPLRSHECSIPDTLSTKVMIPSAAVAGGDRIPIQMVVHEGTAIDQRIKVQIWQIEKSSSFVSGPKRKYRLQYETSTSIATLQNIFYLRVPSHLASAFKVESNAAKAEVYHIIKFILDCTAIDAPVCVDVPIKIVGVSSSPVNHEDSHDRLPVYQERDETLPTYEWCSTEEPFTNPQISSRS</sequence>
<name>A0A8H7Q4Z2_9FUNG</name>
<accession>A0A8H7Q4Z2</accession>
<keyword evidence="2" id="KW-1185">Reference proteome</keyword>
<dbReference type="AlphaFoldDB" id="A0A8H7Q4Z2"/>
<evidence type="ECO:0000313" key="2">
    <source>
        <dbReference type="Proteomes" id="UP000612746"/>
    </source>
</evidence>
<evidence type="ECO:0000313" key="1">
    <source>
        <dbReference type="EMBL" id="KAG2186599.1"/>
    </source>
</evidence>
<reference evidence="1" key="1">
    <citation type="submission" date="2020-12" db="EMBL/GenBank/DDBJ databases">
        <title>Metabolic potential, ecology and presence of endohyphal bacteria is reflected in genomic diversity of Mucoromycotina.</title>
        <authorList>
            <person name="Muszewska A."/>
            <person name="Okrasinska A."/>
            <person name="Steczkiewicz K."/>
            <person name="Drgas O."/>
            <person name="Orlowska M."/>
            <person name="Perlinska-Lenart U."/>
            <person name="Aleksandrzak-Piekarczyk T."/>
            <person name="Szatraj K."/>
            <person name="Zielenkiewicz U."/>
            <person name="Pilsyk S."/>
            <person name="Malc E."/>
            <person name="Mieczkowski P."/>
            <person name="Kruszewska J.S."/>
            <person name="Biernat P."/>
            <person name="Pawlowska J."/>
        </authorList>
    </citation>
    <scope>NUCLEOTIDE SEQUENCE</scope>
    <source>
        <strain evidence="1">WA0000051536</strain>
    </source>
</reference>
<organism evidence="1 2">
    <name type="scientific">Umbelopsis vinacea</name>
    <dbReference type="NCBI Taxonomy" id="44442"/>
    <lineage>
        <taxon>Eukaryota</taxon>
        <taxon>Fungi</taxon>
        <taxon>Fungi incertae sedis</taxon>
        <taxon>Mucoromycota</taxon>
        <taxon>Mucoromycotina</taxon>
        <taxon>Umbelopsidomycetes</taxon>
        <taxon>Umbelopsidales</taxon>
        <taxon>Umbelopsidaceae</taxon>
        <taxon>Umbelopsis</taxon>
    </lineage>
</organism>
<proteinExistence type="predicted"/>
<dbReference type="OrthoDB" id="2333384at2759"/>
<comment type="caution">
    <text evidence="1">The sequence shown here is derived from an EMBL/GenBank/DDBJ whole genome shotgun (WGS) entry which is preliminary data.</text>
</comment>
<gene>
    <name evidence="1" type="ORF">INT44_002823</name>
</gene>
<dbReference type="EMBL" id="JAEPRA010000004">
    <property type="protein sequence ID" value="KAG2186599.1"/>
    <property type="molecule type" value="Genomic_DNA"/>
</dbReference>
<protein>
    <submittedName>
        <fullName evidence="1">Uncharacterized protein</fullName>
    </submittedName>
</protein>
<dbReference type="Proteomes" id="UP000612746">
    <property type="component" value="Unassembled WGS sequence"/>
</dbReference>